<dbReference type="InterPro" id="IPR027417">
    <property type="entry name" value="P-loop_NTPase"/>
</dbReference>
<dbReference type="PANTHER" id="PTHR47396:SF1">
    <property type="entry name" value="ATP-DEPENDENT HELICASE IRC3-RELATED"/>
    <property type="match status" value="1"/>
</dbReference>
<proteinExistence type="predicted"/>
<dbReference type="Proteomes" id="UP000288812">
    <property type="component" value="Unassembled WGS sequence"/>
</dbReference>
<reference evidence="3 4" key="1">
    <citation type="submission" date="2018-11" db="EMBL/GenBank/DDBJ databases">
        <title>Genome sequencing and assembly of Anaerosphaera sp. nov., GS7-6-2.</title>
        <authorList>
            <person name="Rettenmaier R."/>
            <person name="Liebl W."/>
            <person name="Zverlov V."/>
        </authorList>
    </citation>
    <scope>NUCLEOTIDE SEQUENCE [LARGE SCALE GENOMIC DNA]</scope>
    <source>
        <strain evidence="3 4">GS7-6-2</strain>
    </source>
</reference>
<evidence type="ECO:0000259" key="2">
    <source>
        <dbReference type="PROSITE" id="PS51192"/>
    </source>
</evidence>
<feature type="domain" description="Helicase ATP-binding" evidence="2">
    <location>
        <begin position="55"/>
        <end position="249"/>
    </location>
</feature>
<keyword evidence="3" id="KW-0540">Nuclease</keyword>
<dbReference type="InterPro" id="IPR014001">
    <property type="entry name" value="Helicase_ATP-bd"/>
</dbReference>
<name>A0A437S8L3_9FIRM</name>
<dbReference type="SMART" id="SM00487">
    <property type="entry name" value="DEXDc"/>
    <property type="match status" value="1"/>
</dbReference>
<feature type="transmembrane region" description="Helical" evidence="1">
    <location>
        <begin position="65"/>
        <end position="87"/>
    </location>
</feature>
<sequence length="869" mass="102232">MTDKFLYEELESIKKFGMLKDIPEIIAKGLSEHIVLREYQEEAFKYFITYAENERLIKNKKLHTLFHMATGSGKTVIMAGLILYLYIKGYRNFLFFVNQTNILEKTKENFTNPVSSKYLFANDLEYAGNKFNVREVDNFVGSSLNDDINICFTTTQKLHMDLNFPKENSLTYEDFEDNKIVFISDESHHINTMTKKPTKDEEEDKKSWEYSVTNAFSRNKDHVMLEFTATADLKDKNVTEKYRDKIIYNYPLFNFRLSGYTKDFQNFATDSKLWDRALMAIIMSEYRKYLYADAKINIKPVVMFKSNRIKDSENFYKEFFDRLDKLSPSEIKGLYSSNMQKLLEALDYFKEKDSSFILLVNSLKQGFSKDKSIIMNGAQDNTTEQQLQVNSLEDEDNPIRIIFTVDMLNEGWDVLNLFDIVRLYDTRQSGKGKVSSYTIKEAQLIGRGARYCPFQIDESQERFKRKYDYDLDNPNRILETMYYHSRNDSRYISELKQALIATGMEDENPIKRTYMLKESFKGTNLFQKGFVYANKRVPKGRENISGIEASLRNKTFTYTKRSLQGETVSLFADEEVKEISTTNSYNIKFKDISYNILNGASDSYNELKFSVLKEKYPRLKTKKEFLTSDEYLGNLRLEIKYYDEIKGKDIFEGLKKAFEAIASHVMNIKQEFEGTQKFEPKKISEVIKDKSVYFREIDQSGGKGSSQNNNPNMLYQIDLLKEDWYAYNDNYGTSEEKLAIKYFKTDIEPKLKAKGLNYYVIRNERVPELAIYSFEYGERFEPDFLIFIEKQNIDNSTHYQVYYEPKGDHLLLTDKWKEDFMLEIREKHSIKKTVINANDDYIILGLPFYNFNEGLDEIDEAIDKLIEEI</sequence>
<evidence type="ECO:0000313" key="4">
    <source>
        <dbReference type="Proteomes" id="UP000288812"/>
    </source>
</evidence>
<evidence type="ECO:0000313" key="3">
    <source>
        <dbReference type="EMBL" id="RVU55435.1"/>
    </source>
</evidence>
<dbReference type="PANTHER" id="PTHR47396">
    <property type="entry name" value="TYPE I RESTRICTION ENZYME ECOKI R PROTEIN"/>
    <property type="match status" value="1"/>
</dbReference>
<keyword evidence="4" id="KW-1185">Reference proteome</keyword>
<dbReference type="GO" id="GO:0005524">
    <property type="term" value="F:ATP binding"/>
    <property type="evidence" value="ECO:0007669"/>
    <property type="project" value="InterPro"/>
</dbReference>
<dbReference type="GO" id="GO:0016787">
    <property type="term" value="F:hydrolase activity"/>
    <property type="evidence" value="ECO:0007669"/>
    <property type="project" value="InterPro"/>
</dbReference>
<protein>
    <submittedName>
        <fullName evidence="3">Type III restriction endonuclease subunit R</fullName>
    </submittedName>
</protein>
<dbReference type="SUPFAM" id="SSF52540">
    <property type="entry name" value="P-loop containing nucleoside triphosphate hydrolases"/>
    <property type="match status" value="2"/>
</dbReference>
<dbReference type="Pfam" id="PF04851">
    <property type="entry name" value="ResIII"/>
    <property type="match status" value="1"/>
</dbReference>
<keyword evidence="3" id="KW-0255">Endonuclease</keyword>
<dbReference type="AlphaFoldDB" id="A0A437S8L3"/>
<dbReference type="InterPro" id="IPR050742">
    <property type="entry name" value="Helicase_Restrict-Modif_Enz"/>
</dbReference>
<dbReference type="OrthoDB" id="9804145at2"/>
<dbReference type="GO" id="GO:0003677">
    <property type="term" value="F:DNA binding"/>
    <property type="evidence" value="ECO:0007669"/>
    <property type="project" value="InterPro"/>
</dbReference>
<keyword evidence="1" id="KW-0812">Transmembrane</keyword>
<keyword evidence="3" id="KW-0378">Hydrolase</keyword>
<accession>A0A437S8L3</accession>
<dbReference type="EMBL" id="RLIH01000002">
    <property type="protein sequence ID" value="RVU55435.1"/>
    <property type="molecule type" value="Genomic_DNA"/>
</dbReference>
<gene>
    <name evidence="3" type="ORF">EF514_01515</name>
</gene>
<dbReference type="InterPro" id="IPR006935">
    <property type="entry name" value="Helicase/UvrB_N"/>
</dbReference>
<organism evidence="3 4">
    <name type="scientific">Anaerosphaera multitolerans</name>
    <dbReference type="NCBI Taxonomy" id="2487351"/>
    <lineage>
        <taxon>Bacteria</taxon>
        <taxon>Bacillati</taxon>
        <taxon>Bacillota</taxon>
        <taxon>Tissierellia</taxon>
        <taxon>Tissierellales</taxon>
        <taxon>Peptoniphilaceae</taxon>
        <taxon>Anaerosphaera</taxon>
    </lineage>
</organism>
<dbReference type="GO" id="GO:0004519">
    <property type="term" value="F:endonuclease activity"/>
    <property type="evidence" value="ECO:0007669"/>
    <property type="project" value="UniProtKB-KW"/>
</dbReference>
<comment type="caution">
    <text evidence="3">The sequence shown here is derived from an EMBL/GenBank/DDBJ whole genome shotgun (WGS) entry which is preliminary data.</text>
</comment>
<dbReference type="Gene3D" id="3.40.50.300">
    <property type="entry name" value="P-loop containing nucleotide triphosphate hydrolases"/>
    <property type="match status" value="2"/>
</dbReference>
<keyword evidence="1" id="KW-1133">Transmembrane helix</keyword>
<dbReference type="RefSeq" id="WP_127723118.1">
    <property type="nucleotide sequence ID" value="NZ_RLIH01000002.1"/>
</dbReference>
<dbReference type="GO" id="GO:0005829">
    <property type="term" value="C:cytosol"/>
    <property type="evidence" value="ECO:0007669"/>
    <property type="project" value="TreeGrafter"/>
</dbReference>
<keyword evidence="1" id="KW-0472">Membrane</keyword>
<dbReference type="PROSITE" id="PS51192">
    <property type="entry name" value="HELICASE_ATP_BIND_1"/>
    <property type="match status" value="1"/>
</dbReference>
<evidence type="ECO:0000256" key="1">
    <source>
        <dbReference type="SAM" id="Phobius"/>
    </source>
</evidence>